<gene>
    <name evidence="1" type="ORF">RP29_11040</name>
</gene>
<keyword evidence="2" id="KW-1185">Reference proteome</keyword>
<proteinExistence type="predicted"/>
<evidence type="ECO:0000313" key="1">
    <source>
        <dbReference type="EMBL" id="KJA10533.1"/>
    </source>
</evidence>
<protein>
    <submittedName>
        <fullName evidence="1">Uncharacterized protein</fullName>
    </submittedName>
</protein>
<reference evidence="1 2" key="1">
    <citation type="submission" date="2014-12" db="EMBL/GenBank/DDBJ databases">
        <title>Isolation of bacteria from lake water.</title>
        <authorList>
            <person name="Sheng K.-Y."/>
            <person name="Chin P.-S."/>
            <person name="Chan K.-G."/>
            <person name="Tan G.S."/>
        </authorList>
    </citation>
    <scope>NUCLEOTIDE SEQUENCE [LARGE SCALE GENOMIC DNA]</scope>
    <source>
        <strain evidence="1 2">KY4</strain>
    </source>
</reference>
<dbReference type="Proteomes" id="UP000032566">
    <property type="component" value="Unassembled WGS sequence"/>
</dbReference>
<evidence type="ECO:0000313" key="2">
    <source>
        <dbReference type="Proteomes" id="UP000032566"/>
    </source>
</evidence>
<accession>A0A0D7KBI1</accession>
<comment type="caution">
    <text evidence="1">The sequence shown here is derived from an EMBL/GenBank/DDBJ whole genome shotgun (WGS) entry which is preliminary data.</text>
</comment>
<dbReference type="EMBL" id="JXYQ01000032">
    <property type="protein sequence ID" value="KJA10533.1"/>
    <property type="molecule type" value="Genomic_DNA"/>
</dbReference>
<name>A0A0D7KBI1_9BURK</name>
<dbReference type="RefSeq" id="WP_044398314.1">
    <property type="nucleotide sequence ID" value="NZ_JXYQ01000032.1"/>
</dbReference>
<dbReference type="PATRIC" id="fig|80878.5.peg.1879"/>
<dbReference type="OrthoDB" id="9999809at2"/>
<organism evidence="1 2">
    <name type="scientific">Acidovorax temperans</name>
    <dbReference type="NCBI Taxonomy" id="80878"/>
    <lineage>
        <taxon>Bacteria</taxon>
        <taxon>Pseudomonadati</taxon>
        <taxon>Pseudomonadota</taxon>
        <taxon>Betaproteobacteria</taxon>
        <taxon>Burkholderiales</taxon>
        <taxon>Comamonadaceae</taxon>
        <taxon>Acidovorax</taxon>
    </lineage>
</organism>
<sequence length="102" mass="10929">MSGQPLSITLPHELAHTFIQEIQAELSTDSGAQLGFQLAEPELCSMSRQPLSITLPQGLARTFIQEIQAVLDGDASYFHEELWADSACKLGLTCLDGVGGAL</sequence>
<dbReference type="STRING" id="80878.RP29_11040"/>
<dbReference type="AlphaFoldDB" id="A0A0D7KBI1"/>